<dbReference type="AlphaFoldDB" id="A0A0F9MZC0"/>
<evidence type="ECO:0000313" key="1">
    <source>
        <dbReference type="EMBL" id="KKN04787.1"/>
    </source>
</evidence>
<reference evidence="1" key="1">
    <citation type="journal article" date="2015" name="Nature">
        <title>Complex archaea that bridge the gap between prokaryotes and eukaryotes.</title>
        <authorList>
            <person name="Spang A."/>
            <person name="Saw J.H."/>
            <person name="Jorgensen S.L."/>
            <person name="Zaremba-Niedzwiedzka K."/>
            <person name="Martijn J."/>
            <person name="Lind A.E."/>
            <person name="van Eijk R."/>
            <person name="Schleper C."/>
            <person name="Guy L."/>
            <person name="Ettema T.J."/>
        </authorList>
    </citation>
    <scope>NUCLEOTIDE SEQUENCE</scope>
</reference>
<dbReference type="PROSITE" id="PS51353">
    <property type="entry name" value="ARSC"/>
    <property type="match status" value="1"/>
</dbReference>
<gene>
    <name evidence="1" type="ORF">LCGC14_1093950</name>
</gene>
<dbReference type="InterPro" id="IPR036249">
    <property type="entry name" value="Thioredoxin-like_sf"/>
</dbReference>
<evidence type="ECO:0008006" key="2">
    <source>
        <dbReference type="Google" id="ProtNLM"/>
    </source>
</evidence>
<comment type="caution">
    <text evidence="1">The sequence shown here is derived from an EMBL/GenBank/DDBJ whole genome shotgun (WGS) entry which is preliminary data.</text>
</comment>
<proteinExistence type="predicted"/>
<dbReference type="PANTHER" id="PTHR30041:SF4">
    <property type="entry name" value="ARSENATE REDUCTASE"/>
    <property type="match status" value="1"/>
</dbReference>
<sequence length="121" mass="13920">MSELATSTREIILFYNPNRDSAKQTLGYAKGEGFPVRDVDILKNGFTGIQLEELADLLQVKIEGLVNKNHPDYEEHYKNVDFDDNDWIKILRKNPELIREPIAIRGKKAMFVETPSDLSRL</sequence>
<dbReference type="Gene3D" id="3.40.30.10">
    <property type="entry name" value="Glutaredoxin"/>
    <property type="match status" value="1"/>
</dbReference>
<protein>
    <recommendedName>
        <fullName evidence="2">Arsenate reductase</fullName>
    </recommendedName>
</protein>
<dbReference type="EMBL" id="LAZR01004878">
    <property type="protein sequence ID" value="KKN04787.1"/>
    <property type="molecule type" value="Genomic_DNA"/>
</dbReference>
<name>A0A0F9MZC0_9ZZZZ</name>
<organism evidence="1">
    <name type="scientific">marine sediment metagenome</name>
    <dbReference type="NCBI Taxonomy" id="412755"/>
    <lineage>
        <taxon>unclassified sequences</taxon>
        <taxon>metagenomes</taxon>
        <taxon>ecological metagenomes</taxon>
    </lineage>
</organism>
<accession>A0A0F9MZC0</accession>
<dbReference type="SUPFAM" id="SSF52833">
    <property type="entry name" value="Thioredoxin-like"/>
    <property type="match status" value="1"/>
</dbReference>
<dbReference type="PANTHER" id="PTHR30041">
    <property type="entry name" value="ARSENATE REDUCTASE"/>
    <property type="match status" value="1"/>
</dbReference>
<dbReference type="InterPro" id="IPR006660">
    <property type="entry name" value="Arsenate_reductase-like"/>
</dbReference>
<dbReference type="Pfam" id="PF03960">
    <property type="entry name" value="ArsC"/>
    <property type="match status" value="1"/>
</dbReference>